<gene>
    <name evidence="1" type="ORF">FB567DRAFT_552853</name>
</gene>
<evidence type="ECO:0000313" key="2">
    <source>
        <dbReference type="Proteomes" id="UP000813461"/>
    </source>
</evidence>
<sequence length="205" mass="23265">MAPNTTTDTIPEKASNEQTDELTQQTAAMAVSRAIEGFFDLPGDLQTLSRFVVSFHGREYRQIIDVDESARSLRVHATIEKYVSFLLLFVGQHSASGLRIQFCNIEVCNSHGCRNPTIDSKWLLELLYAHSEVNIKFQNRDQFVGEAADLNKVFEMARINPAWRSRLADFDAVSLEAYNSISAMFPDRDSWKLVMVIEREAAANW</sequence>
<organism evidence="1 2">
    <name type="scientific">Paraphoma chrysanthemicola</name>
    <dbReference type="NCBI Taxonomy" id="798071"/>
    <lineage>
        <taxon>Eukaryota</taxon>
        <taxon>Fungi</taxon>
        <taxon>Dikarya</taxon>
        <taxon>Ascomycota</taxon>
        <taxon>Pezizomycotina</taxon>
        <taxon>Dothideomycetes</taxon>
        <taxon>Pleosporomycetidae</taxon>
        <taxon>Pleosporales</taxon>
        <taxon>Pleosporineae</taxon>
        <taxon>Phaeosphaeriaceae</taxon>
        <taxon>Paraphoma</taxon>
    </lineage>
</organism>
<comment type="caution">
    <text evidence="1">The sequence shown here is derived from an EMBL/GenBank/DDBJ whole genome shotgun (WGS) entry which is preliminary data.</text>
</comment>
<evidence type="ECO:0000313" key="1">
    <source>
        <dbReference type="EMBL" id="KAH7077330.1"/>
    </source>
</evidence>
<name>A0A8K0R062_9PLEO</name>
<dbReference type="AlphaFoldDB" id="A0A8K0R062"/>
<protein>
    <submittedName>
        <fullName evidence="1">Uncharacterized protein</fullName>
    </submittedName>
</protein>
<dbReference type="EMBL" id="JAGMVJ010000018">
    <property type="protein sequence ID" value="KAH7077330.1"/>
    <property type="molecule type" value="Genomic_DNA"/>
</dbReference>
<proteinExistence type="predicted"/>
<keyword evidence="2" id="KW-1185">Reference proteome</keyword>
<accession>A0A8K0R062</accession>
<dbReference type="Proteomes" id="UP000813461">
    <property type="component" value="Unassembled WGS sequence"/>
</dbReference>
<reference evidence="1" key="1">
    <citation type="journal article" date="2021" name="Nat. Commun.">
        <title>Genetic determinants of endophytism in the Arabidopsis root mycobiome.</title>
        <authorList>
            <person name="Mesny F."/>
            <person name="Miyauchi S."/>
            <person name="Thiergart T."/>
            <person name="Pickel B."/>
            <person name="Atanasova L."/>
            <person name="Karlsson M."/>
            <person name="Huettel B."/>
            <person name="Barry K.W."/>
            <person name="Haridas S."/>
            <person name="Chen C."/>
            <person name="Bauer D."/>
            <person name="Andreopoulos W."/>
            <person name="Pangilinan J."/>
            <person name="LaButti K."/>
            <person name="Riley R."/>
            <person name="Lipzen A."/>
            <person name="Clum A."/>
            <person name="Drula E."/>
            <person name="Henrissat B."/>
            <person name="Kohler A."/>
            <person name="Grigoriev I.V."/>
            <person name="Martin F.M."/>
            <person name="Hacquard S."/>
        </authorList>
    </citation>
    <scope>NUCLEOTIDE SEQUENCE</scope>
    <source>
        <strain evidence="1">MPI-SDFR-AT-0120</strain>
    </source>
</reference>